<feature type="region of interest" description="Disordered" evidence="1">
    <location>
        <begin position="23"/>
        <end position="43"/>
    </location>
</feature>
<dbReference type="Proteomes" id="UP000045285">
    <property type="component" value="Unassembled WGS sequence"/>
</dbReference>
<evidence type="ECO:0000313" key="2">
    <source>
        <dbReference type="EMBL" id="CDX29192.1"/>
    </source>
</evidence>
<reference evidence="3" key="1">
    <citation type="submission" date="2014-08" db="EMBL/GenBank/DDBJ databases">
        <authorList>
            <person name="Moulin L."/>
        </authorList>
    </citation>
    <scope>NUCLEOTIDE SEQUENCE [LARGE SCALE GENOMIC DNA]</scope>
</reference>
<accession>A0A090EFJ7</accession>
<dbReference type="AlphaFoldDB" id="A0A090EFJ7"/>
<evidence type="ECO:0000313" key="3">
    <source>
        <dbReference type="Proteomes" id="UP000045285"/>
    </source>
</evidence>
<dbReference type="EMBL" id="CCMZ01000076">
    <property type="protein sequence ID" value="CDX29192.1"/>
    <property type="molecule type" value="Genomic_DNA"/>
</dbReference>
<evidence type="ECO:0000256" key="1">
    <source>
        <dbReference type="SAM" id="MobiDB-lite"/>
    </source>
</evidence>
<proteinExistence type="predicted"/>
<name>A0A090EFJ7_MESPL</name>
<protein>
    <submittedName>
        <fullName evidence="2">Uncharacterized protein</fullName>
    </submittedName>
</protein>
<keyword evidence="3" id="KW-1185">Reference proteome</keyword>
<sequence length="90" mass="9712">MEIGDVIFVMRALLDTEDEPLGLADETKRPSRSSFHGGAGAKLRREDTGIHAVTFAKACNGAEFCTPAGLPSHRILWSAPRRFGPCSAIE</sequence>
<organism evidence="2 3">
    <name type="scientific">Mesorhizobium plurifarium</name>
    <dbReference type="NCBI Taxonomy" id="69974"/>
    <lineage>
        <taxon>Bacteria</taxon>
        <taxon>Pseudomonadati</taxon>
        <taxon>Pseudomonadota</taxon>
        <taxon>Alphaproteobacteria</taxon>
        <taxon>Hyphomicrobiales</taxon>
        <taxon>Phyllobacteriaceae</taxon>
        <taxon>Mesorhizobium</taxon>
    </lineage>
</organism>
<gene>
    <name evidence="2" type="ORF">MPL3356_90257</name>
</gene>